<accession>A0AAP9Y6H0</accession>
<reference evidence="11 12" key="1">
    <citation type="submission" date="2020-12" db="EMBL/GenBank/DDBJ databases">
        <title>FDA dAtabase for Regulatory Grade micrObial Sequences (FDA-ARGOS): Supporting development and validation of Infectious Disease Dx tests.</title>
        <authorList>
            <person name="Sproer C."/>
            <person name="Gronow S."/>
            <person name="Severitt S."/>
            <person name="Schroder I."/>
            <person name="Tallon L."/>
            <person name="Sadzewicz L."/>
            <person name="Zhao X."/>
            <person name="Boylan J."/>
            <person name="Ott S."/>
            <person name="Bowen H."/>
            <person name="Vavikolanu K."/>
            <person name="Mehta A."/>
            <person name="Aluvathingal J."/>
            <person name="Nadendla S."/>
            <person name="Lowell S."/>
            <person name="Myers T."/>
            <person name="Yan Y."/>
            <person name="Sichtig H."/>
        </authorList>
    </citation>
    <scope>NUCLEOTIDE SEQUENCE [LARGE SCALE GENOMIC DNA]</scope>
    <source>
        <strain evidence="11 12">FDAARGOS_985</strain>
    </source>
</reference>
<keyword evidence="9" id="KW-0472">Membrane</keyword>
<comment type="catalytic activity">
    <reaction evidence="1">
        <text>ATP + protein L-histidine = ADP + protein N-phospho-L-histidine.</text>
        <dbReference type="EC" id="2.7.13.3"/>
    </reaction>
</comment>
<proteinExistence type="predicted"/>
<dbReference type="InterPro" id="IPR011712">
    <property type="entry name" value="Sig_transdc_His_kin_sub3_dim/P"/>
</dbReference>
<evidence type="ECO:0000313" key="12">
    <source>
        <dbReference type="Proteomes" id="UP000595220"/>
    </source>
</evidence>
<evidence type="ECO:0000259" key="10">
    <source>
        <dbReference type="Pfam" id="PF07730"/>
    </source>
</evidence>
<feature type="domain" description="Signal transduction histidine kinase subgroup 3 dimerisation and phosphoacceptor" evidence="10">
    <location>
        <begin position="193"/>
        <end position="255"/>
    </location>
</feature>
<dbReference type="AlphaFoldDB" id="A0AAP9Y6H0"/>
<dbReference type="EC" id="2.7.13.3" evidence="2"/>
<keyword evidence="4" id="KW-0808">Transferase</keyword>
<sequence>MGGDPGKTRGYVSWVPILVCVSYEVALFASFMVPGFPGGPVIPGGLAPISAMLIAVASGAGVVGVAVRRAHPVVVAVGAVGLYVVSTAFGVGAFLVLPAIIALYSLGRHTSARVAAAVGAVCSAATAVGAAAGVVEGKGTEAFVSLTTFAMVCCCGMVLRARESAHDTMRRGREANLRTAAMERERNLAVAQSRVAAELHDSVGHGLTTIIALSEGLTGETGDAMVDEALAGINTVARECLAQTRDAVRALSPGAHTPVDPGRHTWDDIHSVIANARRTGMSVTFHETGRRSSDTRQAALAFAVAREGITNALRHARGASMITVSWDHKDTGWVEVSVRDDGQHEAPGDGADGGPPLPIVASPHSGLSMVRSRVVEAGGVCQAGWSGAGWALHARIPLWSRGEGEHDEAGSSARSGIGAA</sequence>
<dbReference type="GO" id="GO:0046983">
    <property type="term" value="F:protein dimerization activity"/>
    <property type="evidence" value="ECO:0007669"/>
    <property type="project" value="InterPro"/>
</dbReference>
<protein>
    <recommendedName>
        <fullName evidence="2">histidine kinase</fullName>
        <ecNumber evidence="2">2.7.13.3</ecNumber>
    </recommendedName>
</protein>
<dbReference type="GO" id="GO:0016020">
    <property type="term" value="C:membrane"/>
    <property type="evidence" value="ECO:0007669"/>
    <property type="project" value="InterPro"/>
</dbReference>
<dbReference type="EMBL" id="CP066065">
    <property type="protein sequence ID" value="QQC43693.1"/>
    <property type="molecule type" value="Genomic_DNA"/>
</dbReference>
<evidence type="ECO:0000256" key="9">
    <source>
        <dbReference type="SAM" id="Phobius"/>
    </source>
</evidence>
<dbReference type="Proteomes" id="UP000595220">
    <property type="component" value="Chromosome"/>
</dbReference>
<evidence type="ECO:0000256" key="7">
    <source>
        <dbReference type="ARBA" id="ARBA00022840"/>
    </source>
</evidence>
<keyword evidence="8" id="KW-0902">Two-component regulatory system</keyword>
<keyword evidence="9" id="KW-1133">Transmembrane helix</keyword>
<dbReference type="Gene3D" id="3.30.565.10">
    <property type="entry name" value="Histidine kinase-like ATPase, C-terminal domain"/>
    <property type="match status" value="1"/>
</dbReference>
<evidence type="ECO:0000256" key="8">
    <source>
        <dbReference type="ARBA" id="ARBA00023012"/>
    </source>
</evidence>
<feature type="transmembrane region" description="Helical" evidence="9">
    <location>
        <begin position="12"/>
        <end position="33"/>
    </location>
</feature>
<dbReference type="GO" id="GO:0000155">
    <property type="term" value="F:phosphorelay sensor kinase activity"/>
    <property type="evidence" value="ECO:0007669"/>
    <property type="project" value="InterPro"/>
</dbReference>
<feature type="transmembrane region" description="Helical" evidence="9">
    <location>
        <begin position="141"/>
        <end position="161"/>
    </location>
</feature>
<dbReference type="Gene3D" id="1.20.5.1930">
    <property type="match status" value="1"/>
</dbReference>
<keyword evidence="12" id="KW-1185">Reference proteome</keyword>
<keyword evidence="3" id="KW-0597">Phosphoprotein</keyword>
<evidence type="ECO:0000256" key="4">
    <source>
        <dbReference type="ARBA" id="ARBA00022679"/>
    </source>
</evidence>
<keyword evidence="7" id="KW-0067">ATP-binding</keyword>
<organism evidence="11 12">
    <name type="scientific">Schaalia meyeri</name>
    <dbReference type="NCBI Taxonomy" id="52773"/>
    <lineage>
        <taxon>Bacteria</taxon>
        <taxon>Bacillati</taxon>
        <taxon>Actinomycetota</taxon>
        <taxon>Actinomycetes</taxon>
        <taxon>Actinomycetales</taxon>
        <taxon>Actinomycetaceae</taxon>
        <taxon>Schaalia</taxon>
    </lineage>
</organism>
<dbReference type="GO" id="GO:0005524">
    <property type="term" value="F:ATP binding"/>
    <property type="evidence" value="ECO:0007669"/>
    <property type="project" value="UniProtKB-KW"/>
</dbReference>
<feature type="transmembrane region" description="Helical" evidence="9">
    <location>
        <begin position="114"/>
        <end position="135"/>
    </location>
</feature>
<evidence type="ECO:0000256" key="3">
    <source>
        <dbReference type="ARBA" id="ARBA00022553"/>
    </source>
</evidence>
<dbReference type="SUPFAM" id="SSF55874">
    <property type="entry name" value="ATPase domain of HSP90 chaperone/DNA topoisomerase II/histidine kinase"/>
    <property type="match status" value="1"/>
</dbReference>
<dbReference type="RefSeq" id="WP_074633679.1">
    <property type="nucleotide sequence ID" value="NZ_CP066065.1"/>
</dbReference>
<keyword evidence="6" id="KW-0418">Kinase</keyword>
<evidence type="ECO:0000313" key="11">
    <source>
        <dbReference type="EMBL" id="QQC43693.1"/>
    </source>
</evidence>
<keyword evidence="9" id="KW-0812">Transmembrane</keyword>
<evidence type="ECO:0000256" key="2">
    <source>
        <dbReference type="ARBA" id="ARBA00012438"/>
    </source>
</evidence>
<feature type="transmembrane region" description="Helical" evidence="9">
    <location>
        <begin position="45"/>
        <end position="67"/>
    </location>
</feature>
<evidence type="ECO:0000256" key="1">
    <source>
        <dbReference type="ARBA" id="ARBA00000085"/>
    </source>
</evidence>
<keyword evidence="5" id="KW-0547">Nucleotide-binding</keyword>
<dbReference type="PANTHER" id="PTHR24421">
    <property type="entry name" value="NITRATE/NITRITE SENSOR PROTEIN NARX-RELATED"/>
    <property type="match status" value="1"/>
</dbReference>
<evidence type="ECO:0000256" key="5">
    <source>
        <dbReference type="ARBA" id="ARBA00022741"/>
    </source>
</evidence>
<dbReference type="InterPro" id="IPR036890">
    <property type="entry name" value="HATPase_C_sf"/>
</dbReference>
<dbReference type="Pfam" id="PF07730">
    <property type="entry name" value="HisKA_3"/>
    <property type="match status" value="1"/>
</dbReference>
<name>A0AAP9Y6H0_9ACTO</name>
<gene>
    <name evidence="11" type="ORF">I6H42_07925</name>
</gene>
<feature type="transmembrane region" description="Helical" evidence="9">
    <location>
        <begin position="73"/>
        <end position="102"/>
    </location>
</feature>
<dbReference type="PANTHER" id="PTHR24421:SF10">
    <property type="entry name" value="NITRATE_NITRITE SENSOR PROTEIN NARQ"/>
    <property type="match status" value="1"/>
</dbReference>
<evidence type="ECO:0000256" key="6">
    <source>
        <dbReference type="ARBA" id="ARBA00022777"/>
    </source>
</evidence>
<dbReference type="InterPro" id="IPR050482">
    <property type="entry name" value="Sensor_HK_TwoCompSys"/>
</dbReference>